<dbReference type="Proteomes" id="UP000467252">
    <property type="component" value="Chromosome"/>
</dbReference>
<dbReference type="FunFam" id="3.40.50.720:FF:000121">
    <property type="entry name" value="Prostaglandin reductase 2"/>
    <property type="match status" value="1"/>
</dbReference>
<dbReference type="AlphaFoldDB" id="A0A7I7UTI4"/>
<dbReference type="SUPFAM" id="SSF50129">
    <property type="entry name" value="GroES-like"/>
    <property type="match status" value="1"/>
</dbReference>
<accession>A0A7I7UTI4</accession>
<dbReference type="InterPro" id="IPR011032">
    <property type="entry name" value="GroES-like_sf"/>
</dbReference>
<dbReference type="InterPro" id="IPR041694">
    <property type="entry name" value="ADH_N_2"/>
</dbReference>
<dbReference type="PANTHER" id="PTHR43205:SF7">
    <property type="entry name" value="PROSTAGLANDIN REDUCTASE 1"/>
    <property type="match status" value="1"/>
</dbReference>
<evidence type="ECO:0000313" key="4">
    <source>
        <dbReference type="Proteomes" id="UP000467252"/>
    </source>
</evidence>
<evidence type="ECO:0000256" key="1">
    <source>
        <dbReference type="ARBA" id="ARBA00023002"/>
    </source>
</evidence>
<dbReference type="Gene3D" id="3.40.50.720">
    <property type="entry name" value="NAD(P)-binding Rossmann-like Domain"/>
    <property type="match status" value="1"/>
</dbReference>
<feature type="domain" description="Enoyl reductase (ER)" evidence="2">
    <location>
        <begin position="16"/>
        <end position="333"/>
    </location>
</feature>
<evidence type="ECO:0000259" key="2">
    <source>
        <dbReference type="SMART" id="SM00829"/>
    </source>
</evidence>
<name>A0A7I7UTI4_MYCPV</name>
<gene>
    <name evidence="3" type="ORF">MPUL_50970</name>
</gene>
<proteinExistence type="predicted"/>
<dbReference type="SMART" id="SM00829">
    <property type="entry name" value="PKS_ER"/>
    <property type="match status" value="1"/>
</dbReference>
<sequence>MTEQNRRLVLAQRPSGLVNESTTRMEIQPVPEISDGEALVKVRFLSIDPTIRTWMDDVPSYLPPIQIDEVIRSGGVGEVVESRCGAYQPGQLVFGMTGWQDYVVVDAGERAMQVLPDGVPPPLAIGVLGVTGMTAYFGMTDVGGVKPGDVVVISGAAGATGSTAGQIAKLKGAARVVGIAGGPQKCRYIVDELGFDDAIDYKNEDVAARLRETCPDGIDLYFDNVGGSILDDCLANLAMRGRVVLCGAISTYNSDEPPPGPSNYLSLLIRRGRMEGFIVLDYLDRFPPAQAEMAGWLAEGKIKSSEHVVNGLENAPDALNLLFSGGNTGKVIVEL</sequence>
<keyword evidence="4" id="KW-1185">Reference proteome</keyword>
<evidence type="ECO:0000313" key="3">
    <source>
        <dbReference type="EMBL" id="BBY83939.1"/>
    </source>
</evidence>
<dbReference type="InterPro" id="IPR013149">
    <property type="entry name" value="ADH-like_C"/>
</dbReference>
<dbReference type="InterPro" id="IPR045010">
    <property type="entry name" value="MDR_fam"/>
</dbReference>
<dbReference type="CDD" id="cd05288">
    <property type="entry name" value="PGDH"/>
    <property type="match status" value="1"/>
</dbReference>
<reference evidence="3 4" key="1">
    <citation type="journal article" date="2019" name="Emerg. Microbes Infect.">
        <title>Comprehensive subspecies identification of 175 nontuberculous mycobacteria species based on 7547 genomic profiles.</title>
        <authorList>
            <person name="Matsumoto Y."/>
            <person name="Kinjo T."/>
            <person name="Motooka D."/>
            <person name="Nabeya D."/>
            <person name="Jung N."/>
            <person name="Uechi K."/>
            <person name="Horii T."/>
            <person name="Iida T."/>
            <person name="Fujita J."/>
            <person name="Nakamura S."/>
        </authorList>
    </citation>
    <scope>NUCLEOTIDE SEQUENCE [LARGE SCALE GENOMIC DNA]</scope>
    <source>
        <strain evidence="3 4">JCM 6370</strain>
    </source>
</reference>
<dbReference type="SUPFAM" id="SSF51735">
    <property type="entry name" value="NAD(P)-binding Rossmann-fold domains"/>
    <property type="match status" value="1"/>
</dbReference>
<dbReference type="InterPro" id="IPR036291">
    <property type="entry name" value="NAD(P)-bd_dom_sf"/>
</dbReference>
<dbReference type="RefSeq" id="WP_163905179.1">
    <property type="nucleotide sequence ID" value="NZ_AP022599.1"/>
</dbReference>
<organism evidence="3 4">
    <name type="scientific">Mycolicibacterium pulveris</name>
    <name type="common">Mycobacterium pulveris</name>
    <dbReference type="NCBI Taxonomy" id="36813"/>
    <lineage>
        <taxon>Bacteria</taxon>
        <taxon>Bacillati</taxon>
        <taxon>Actinomycetota</taxon>
        <taxon>Actinomycetes</taxon>
        <taxon>Mycobacteriales</taxon>
        <taxon>Mycobacteriaceae</taxon>
        <taxon>Mycolicibacterium</taxon>
    </lineage>
</organism>
<dbReference type="GO" id="GO:0016628">
    <property type="term" value="F:oxidoreductase activity, acting on the CH-CH group of donors, NAD or NADP as acceptor"/>
    <property type="evidence" value="ECO:0007669"/>
    <property type="project" value="InterPro"/>
</dbReference>
<dbReference type="Pfam" id="PF00107">
    <property type="entry name" value="ADH_zinc_N"/>
    <property type="match status" value="1"/>
</dbReference>
<dbReference type="Gene3D" id="3.90.180.10">
    <property type="entry name" value="Medium-chain alcohol dehydrogenases, catalytic domain"/>
    <property type="match status" value="1"/>
</dbReference>
<dbReference type="PANTHER" id="PTHR43205">
    <property type="entry name" value="PROSTAGLANDIN REDUCTASE"/>
    <property type="match status" value="1"/>
</dbReference>
<keyword evidence="1" id="KW-0560">Oxidoreductase</keyword>
<dbReference type="Pfam" id="PF16884">
    <property type="entry name" value="ADH_N_2"/>
    <property type="match status" value="1"/>
</dbReference>
<protein>
    <submittedName>
        <fullName evidence="3">NADP-dependent oxidoreductase</fullName>
    </submittedName>
</protein>
<dbReference type="InterPro" id="IPR020843">
    <property type="entry name" value="ER"/>
</dbReference>
<dbReference type="EMBL" id="AP022599">
    <property type="protein sequence ID" value="BBY83939.1"/>
    <property type="molecule type" value="Genomic_DNA"/>
</dbReference>